<dbReference type="AlphaFoldDB" id="A0AAN7UJW9"/>
<proteinExistence type="predicted"/>
<accession>A0AAN7UJW9</accession>
<dbReference type="EMBL" id="JAWHQM010000036">
    <property type="protein sequence ID" value="KAK5633900.1"/>
    <property type="molecule type" value="Genomic_DNA"/>
</dbReference>
<organism evidence="1 2">
    <name type="scientific">Xylaria bambusicola</name>
    <dbReference type="NCBI Taxonomy" id="326684"/>
    <lineage>
        <taxon>Eukaryota</taxon>
        <taxon>Fungi</taxon>
        <taxon>Dikarya</taxon>
        <taxon>Ascomycota</taxon>
        <taxon>Pezizomycotina</taxon>
        <taxon>Sordariomycetes</taxon>
        <taxon>Xylariomycetidae</taxon>
        <taxon>Xylariales</taxon>
        <taxon>Xylariaceae</taxon>
        <taxon>Xylaria</taxon>
    </lineage>
</organism>
<keyword evidence="2" id="KW-1185">Reference proteome</keyword>
<reference evidence="1 2" key="1">
    <citation type="submission" date="2023-10" db="EMBL/GenBank/DDBJ databases">
        <title>Draft genome sequence of Xylaria bambusicola isolate GMP-LS, the root and basal stem rot pathogen of sugarcane in Indonesia.</title>
        <authorList>
            <person name="Selvaraj P."/>
            <person name="Muralishankar V."/>
            <person name="Muruganantham S."/>
            <person name="Sp S."/>
            <person name="Haryani S."/>
            <person name="Lau K.J.X."/>
            <person name="Naqvi N.I."/>
        </authorList>
    </citation>
    <scope>NUCLEOTIDE SEQUENCE [LARGE SCALE GENOMIC DNA]</scope>
    <source>
        <strain evidence="1">GMP-LS</strain>
    </source>
</reference>
<dbReference type="Proteomes" id="UP001305414">
    <property type="component" value="Unassembled WGS sequence"/>
</dbReference>
<gene>
    <name evidence="1" type="ORF">RRF57_009614</name>
</gene>
<protein>
    <submittedName>
        <fullName evidence="1">Uncharacterized protein</fullName>
    </submittedName>
</protein>
<evidence type="ECO:0000313" key="2">
    <source>
        <dbReference type="Proteomes" id="UP001305414"/>
    </source>
</evidence>
<sequence length="100" mass="11269">MPVPQRGSTVSEQEVEHKLTSIKGRRTFAQWAAEPVGERPHALVHSVTRNMFAHFEKAMSHHECDIKCASVLACSSNVLFASIHDFWQVLRRATGQQTVQ</sequence>
<comment type="caution">
    <text evidence="1">The sequence shown here is derived from an EMBL/GenBank/DDBJ whole genome shotgun (WGS) entry which is preliminary data.</text>
</comment>
<name>A0AAN7UJW9_9PEZI</name>
<evidence type="ECO:0000313" key="1">
    <source>
        <dbReference type="EMBL" id="KAK5633900.1"/>
    </source>
</evidence>